<evidence type="ECO:0000256" key="1">
    <source>
        <dbReference type="SAM" id="Phobius"/>
    </source>
</evidence>
<evidence type="ECO:0000313" key="2">
    <source>
        <dbReference type="EMBL" id="MRH42092.1"/>
    </source>
</evidence>
<dbReference type="OrthoDB" id="2427409at2"/>
<reference evidence="2" key="1">
    <citation type="submission" date="2019-11" db="EMBL/GenBank/DDBJ databases">
        <authorList>
            <person name="Li J."/>
        </authorList>
    </citation>
    <scope>NUCLEOTIDE SEQUENCE</scope>
    <source>
        <strain evidence="2">B6B</strain>
    </source>
</reference>
<sequence length="135" mass="15042">MGNESFNNQQSSNNEGFRISPSYLFEKFGAHKDITLVYGEPIEVENRKVLPVAKVSYMFGGGGGFSEIIDKLPSGQGEGGGGFVSIKPVGVYDISAKKTTYKPIFDFKLIVICFTLPLLLFSWRKRNKNNNHRTN</sequence>
<protein>
    <recommendedName>
        <fullName evidence="4">Sporulation protein YtfJ</fullName>
    </recommendedName>
</protein>
<accession>A0A6A8DLF9</accession>
<dbReference type="AlphaFoldDB" id="A0A6A8DLF9"/>
<keyword evidence="1" id="KW-1133">Transmembrane helix</keyword>
<keyword evidence="3" id="KW-1185">Reference proteome</keyword>
<gene>
    <name evidence="2" type="ORF">GH741_05310</name>
</gene>
<organism evidence="2 3">
    <name type="scientific">Aquibacillus halophilus</name>
    <dbReference type="NCBI Taxonomy" id="930132"/>
    <lineage>
        <taxon>Bacteria</taxon>
        <taxon>Bacillati</taxon>
        <taxon>Bacillota</taxon>
        <taxon>Bacilli</taxon>
        <taxon>Bacillales</taxon>
        <taxon>Bacillaceae</taxon>
        <taxon>Aquibacillus</taxon>
    </lineage>
</organism>
<evidence type="ECO:0000313" key="3">
    <source>
        <dbReference type="Proteomes" id="UP000799092"/>
    </source>
</evidence>
<name>A0A6A8DLF9_9BACI</name>
<dbReference type="InterPro" id="IPR014229">
    <property type="entry name" value="Spore_YtfJ"/>
</dbReference>
<proteinExistence type="predicted"/>
<comment type="caution">
    <text evidence="2">The sequence shown here is derived from an EMBL/GenBank/DDBJ whole genome shotgun (WGS) entry which is preliminary data.</text>
</comment>
<dbReference type="Pfam" id="PF09579">
    <property type="entry name" value="Spore_YtfJ"/>
    <property type="match status" value="1"/>
</dbReference>
<dbReference type="RefSeq" id="WP_153735741.1">
    <property type="nucleotide sequence ID" value="NZ_WJNG01000003.1"/>
</dbReference>
<keyword evidence="1" id="KW-0472">Membrane</keyword>
<dbReference type="Proteomes" id="UP000799092">
    <property type="component" value="Unassembled WGS sequence"/>
</dbReference>
<evidence type="ECO:0008006" key="4">
    <source>
        <dbReference type="Google" id="ProtNLM"/>
    </source>
</evidence>
<dbReference type="EMBL" id="WJNG01000003">
    <property type="protein sequence ID" value="MRH42092.1"/>
    <property type="molecule type" value="Genomic_DNA"/>
</dbReference>
<feature type="transmembrane region" description="Helical" evidence="1">
    <location>
        <begin position="104"/>
        <end position="123"/>
    </location>
</feature>
<keyword evidence="1" id="KW-0812">Transmembrane</keyword>